<dbReference type="SMART" id="SM00465">
    <property type="entry name" value="GIYc"/>
    <property type="match status" value="1"/>
</dbReference>
<dbReference type="EMBL" id="CP013050">
    <property type="protein sequence ID" value="ALM75144.1"/>
    <property type="molecule type" value="Genomic_DNA"/>
</dbReference>
<reference evidence="2 3" key="1">
    <citation type="journal article" date="2016" name="Genome Announc.">
        <title>Complete genome sequence of the hyperthermophilic and piezophilic archaeon Thermococcus barophilus Ch5, capable of growth at the expense of hydrogenogenesis from carbon monoxide and formate.</title>
        <authorList>
            <person name="Oger P."/>
            <person name="Sokolova T.G."/>
            <person name="Kozhevnikova D.A."/>
            <person name="Taranov E.A."/>
            <person name="Vannier P."/>
            <person name="Lee H.S."/>
            <person name="Kwon K.K."/>
            <person name="Kang S.G."/>
            <person name="Lee J.H."/>
            <person name="Bonch-Osmolovskaya E.A."/>
            <person name="Lebedinsky A.V."/>
        </authorList>
    </citation>
    <scope>NUCLEOTIDE SEQUENCE [LARGE SCALE GENOMIC DNA]</scope>
    <source>
        <strain evidence="3">Ch5</strain>
    </source>
</reference>
<dbReference type="CDD" id="cd10441">
    <property type="entry name" value="GIY-YIG_COG1833"/>
    <property type="match status" value="1"/>
</dbReference>
<dbReference type="RefSeq" id="WP_056933856.1">
    <property type="nucleotide sequence ID" value="NZ_CP013050.1"/>
</dbReference>
<accession>A0A0S1XBM1</accession>
<sequence>MRGSYFLVIKVERDMIVRTKRKEFPLKAGYYVYVGSAMNSLEKRVERHFRKDKKLHWHVDFLLKEAKLLRAYLIPSDAKIEEELSMEVSKFGKPIEGFGASDLRIGSNLHYFKDEPDKILTSILQRLGLKWKSVKSPNEVRELEGEK</sequence>
<dbReference type="Pfam" id="PF01986">
    <property type="entry name" value="DUF123"/>
    <property type="match status" value="1"/>
</dbReference>
<gene>
    <name evidence="2" type="ORF">TBCH5v1_1220</name>
</gene>
<dbReference type="STRING" id="55802.TBCH5v1_1220"/>
<dbReference type="InterPro" id="IPR000305">
    <property type="entry name" value="GIY-YIG_endonuc"/>
</dbReference>
<dbReference type="Proteomes" id="UP000066042">
    <property type="component" value="Chromosome"/>
</dbReference>
<proteinExistence type="predicted"/>
<dbReference type="PANTHER" id="PTHR37460:SF1">
    <property type="entry name" value="ENDONUCLEASE III"/>
    <property type="match status" value="1"/>
</dbReference>
<dbReference type="AlphaFoldDB" id="A0A0S1XBM1"/>
<dbReference type="GeneID" id="26136471"/>
<organism evidence="2 3">
    <name type="scientific">Thermococcus barophilus</name>
    <dbReference type="NCBI Taxonomy" id="55802"/>
    <lineage>
        <taxon>Archaea</taxon>
        <taxon>Methanobacteriati</taxon>
        <taxon>Methanobacteriota</taxon>
        <taxon>Thermococci</taxon>
        <taxon>Thermococcales</taxon>
        <taxon>Thermococcaceae</taxon>
        <taxon>Thermococcus</taxon>
    </lineage>
</organism>
<dbReference type="InterPro" id="IPR002837">
    <property type="entry name" value="DUF123"/>
</dbReference>
<evidence type="ECO:0000313" key="3">
    <source>
        <dbReference type="Proteomes" id="UP000066042"/>
    </source>
</evidence>
<name>A0A0S1XBM1_THEBA</name>
<evidence type="ECO:0000259" key="1">
    <source>
        <dbReference type="SMART" id="SM00465"/>
    </source>
</evidence>
<protein>
    <recommendedName>
        <fullName evidence="1">GIY-YIG domain-containing protein</fullName>
    </recommendedName>
</protein>
<dbReference type="PANTHER" id="PTHR37460">
    <property type="entry name" value="ENDONUCLEASE III"/>
    <property type="match status" value="1"/>
</dbReference>
<feature type="domain" description="GIY-YIG" evidence="1">
    <location>
        <begin position="13"/>
        <end position="113"/>
    </location>
</feature>
<dbReference type="PATRIC" id="fig|55802.8.peg.1200"/>
<evidence type="ECO:0000313" key="2">
    <source>
        <dbReference type="EMBL" id="ALM75144.1"/>
    </source>
</evidence>